<dbReference type="EMBL" id="WAGX01000008">
    <property type="protein sequence ID" value="KAB1434522.1"/>
    <property type="molecule type" value="Genomic_DNA"/>
</dbReference>
<keyword evidence="2" id="KW-0732">Signal</keyword>
<reference evidence="3 4" key="1">
    <citation type="submission" date="2019-09" db="EMBL/GenBank/DDBJ databases">
        <authorList>
            <person name="Valk L.C."/>
        </authorList>
    </citation>
    <scope>NUCLEOTIDE SEQUENCE [LARGE SCALE GENOMIC DNA]</scope>
    <source>
        <strain evidence="3">GalUA</strain>
    </source>
</reference>
<evidence type="ECO:0000256" key="2">
    <source>
        <dbReference type="SAM" id="SignalP"/>
    </source>
</evidence>
<evidence type="ECO:0000313" key="4">
    <source>
        <dbReference type="Proteomes" id="UP000461768"/>
    </source>
</evidence>
<dbReference type="Gene3D" id="3.40.190.10">
    <property type="entry name" value="Periplasmic binding protein-like II"/>
    <property type="match status" value="2"/>
</dbReference>
<dbReference type="SUPFAM" id="SSF53850">
    <property type="entry name" value="Periplasmic binding protein-like II"/>
    <property type="match status" value="1"/>
</dbReference>
<dbReference type="PANTHER" id="PTHR43649:SF17">
    <property type="entry name" value="ABC TRANSPORTER SOLUTE BINDING PROTEIN-SUGAR TRANSPORT"/>
    <property type="match status" value="1"/>
</dbReference>
<evidence type="ECO:0000256" key="1">
    <source>
        <dbReference type="SAM" id="MobiDB-lite"/>
    </source>
</evidence>
<accession>A0A7V7UEW2</accession>
<protein>
    <submittedName>
        <fullName evidence="3">Extracellular solute-binding protein</fullName>
    </submittedName>
</protein>
<feature type="signal peptide" evidence="2">
    <location>
        <begin position="1"/>
        <end position="25"/>
    </location>
</feature>
<sequence>MMKKMAAALLTASMLTGLVGCGASSEPTTGVQNTDTKKEEASSTTGGEDYTYGVDKTFYSQEPVKYSMLFSDHENYPYKEDWLLWKAIEEKSNVTFDLTLVARTDYEDKKSALVNSGSAPYIIPKTYDERAYVSSGQIVPISDWVQYMPNYQKCVEDWNMEGDLTQKLREDGKYYVLPGMWEEQGAGYSIMIRKDIFDAAGVDIQALEKDWTWEGFYDALKQVKEYTGAPYVFSDQYQGACTLNLAGIEYGVKAGRQANGSDWGLQDGTKFNWDKKQYEFVDTSDNFKELLKFFNKMYKDGILDPESFTQEDDMAKEKFYRGESYAYAANFQQLADNLKNEKVQDKNAELYLVTVPGGPAGNLRPELSRLENGIMISQNALDDLGEEGFIKMLRFIDWLWYSNEGQTLSLWGVEGTTYTVEAGKIVLNPDIYFNGINPDGTKKLNIDYGFGGGVFAYGGTQDLRTSKMTEEEVSYLERTNSSREPQKIDPPILSNEDEAEELELIRVPLTDYINTMTMSFITGTANLDTDWDEYVKTCEAKGSTKYIELANKIFENKKSLLGY</sequence>
<dbReference type="Proteomes" id="UP000461768">
    <property type="component" value="Unassembled WGS sequence"/>
</dbReference>
<reference evidence="3 4" key="2">
    <citation type="submission" date="2020-02" db="EMBL/GenBank/DDBJ databases">
        <title>Candidatus Galacturonibacter soehngenii shows hetero-acetogenic catabolism of galacturonic acid but lacks a canonical carbon monoxide dehydrogenase/acetyl-CoA synthase complex.</title>
        <authorList>
            <person name="Diender M."/>
            <person name="Stouten G.R."/>
            <person name="Petersen J.F."/>
            <person name="Nielsen P.H."/>
            <person name="Dueholm M.S."/>
            <person name="Pronk J.T."/>
            <person name="Van Loosdrecht M.C.M."/>
        </authorList>
    </citation>
    <scope>NUCLEOTIDE SEQUENCE [LARGE SCALE GENOMIC DNA]</scope>
    <source>
        <strain evidence="3">GalUA</strain>
    </source>
</reference>
<comment type="caution">
    <text evidence="3">The sequence shown here is derived from an EMBL/GenBank/DDBJ whole genome shotgun (WGS) entry which is preliminary data.</text>
</comment>
<dbReference type="AlphaFoldDB" id="A0A7V7UEW2"/>
<proteinExistence type="predicted"/>
<feature type="compositionally biased region" description="Polar residues" evidence="1">
    <location>
        <begin position="25"/>
        <end position="34"/>
    </location>
</feature>
<feature type="region of interest" description="Disordered" evidence="1">
    <location>
        <begin position="25"/>
        <end position="48"/>
    </location>
</feature>
<dbReference type="PANTHER" id="PTHR43649">
    <property type="entry name" value="ARABINOSE-BINDING PROTEIN-RELATED"/>
    <property type="match status" value="1"/>
</dbReference>
<dbReference type="InterPro" id="IPR050490">
    <property type="entry name" value="Bact_solute-bd_prot1"/>
</dbReference>
<dbReference type="RefSeq" id="WP_151148608.1">
    <property type="nucleotide sequence ID" value="NZ_WAGX01000008.1"/>
</dbReference>
<evidence type="ECO:0000313" key="3">
    <source>
        <dbReference type="EMBL" id="KAB1434522.1"/>
    </source>
</evidence>
<feature type="chain" id="PRO_5038709939" evidence="2">
    <location>
        <begin position="26"/>
        <end position="563"/>
    </location>
</feature>
<dbReference type="OrthoDB" id="2491264at2"/>
<name>A0A7V7UEW2_9FIRM</name>
<keyword evidence="4" id="KW-1185">Reference proteome</keyword>
<dbReference type="PROSITE" id="PS51257">
    <property type="entry name" value="PROKAR_LIPOPROTEIN"/>
    <property type="match status" value="1"/>
</dbReference>
<gene>
    <name evidence="3" type="ORF">F7O84_18740</name>
</gene>
<organism evidence="3 4">
    <name type="scientific">Candidatus Galacturonatibacter soehngenii</name>
    <dbReference type="NCBI Taxonomy" id="2307010"/>
    <lineage>
        <taxon>Bacteria</taxon>
        <taxon>Bacillati</taxon>
        <taxon>Bacillota</taxon>
        <taxon>Clostridia</taxon>
        <taxon>Lachnospirales</taxon>
        <taxon>Lachnospiraceae</taxon>
        <taxon>Candidatus Galacturonatibacter</taxon>
    </lineage>
</organism>